<keyword evidence="2" id="KW-1185">Reference proteome</keyword>
<protein>
    <submittedName>
        <fullName evidence="1">Uncharacterized protein</fullName>
    </submittedName>
</protein>
<comment type="caution">
    <text evidence="1">The sequence shown here is derived from an EMBL/GenBank/DDBJ whole genome shotgun (WGS) entry which is preliminary data.</text>
</comment>
<gene>
    <name evidence="1" type="ORF">Ccrd_020243</name>
</gene>
<organism evidence="1 2">
    <name type="scientific">Cynara cardunculus var. scolymus</name>
    <name type="common">Globe artichoke</name>
    <name type="synonym">Cynara scolymus</name>
    <dbReference type="NCBI Taxonomy" id="59895"/>
    <lineage>
        <taxon>Eukaryota</taxon>
        <taxon>Viridiplantae</taxon>
        <taxon>Streptophyta</taxon>
        <taxon>Embryophyta</taxon>
        <taxon>Tracheophyta</taxon>
        <taxon>Spermatophyta</taxon>
        <taxon>Magnoliopsida</taxon>
        <taxon>eudicotyledons</taxon>
        <taxon>Gunneridae</taxon>
        <taxon>Pentapetalae</taxon>
        <taxon>asterids</taxon>
        <taxon>campanulids</taxon>
        <taxon>Asterales</taxon>
        <taxon>Asteraceae</taxon>
        <taxon>Carduoideae</taxon>
        <taxon>Cardueae</taxon>
        <taxon>Carduinae</taxon>
        <taxon>Cynara</taxon>
    </lineage>
</organism>
<name>A0A118K0I9_CYNCS</name>
<dbReference type="EMBL" id="LEKV01003077">
    <property type="protein sequence ID" value="KVI01485.1"/>
    <property type="molecule type" value="Genomic_DNA"/>
</dbReference>
<dbReference type="Proteomes" id="UP000243975">
    <property type="component" value="Unassembled WGS sequence"/>
</dbReference>
<evidence type="ECO:0000313" key="2">
    <source>
        <dbReference type="Proteomes" id="UP000243975"/>
    </source>
</evidence>
<dbReference type="Gramene" id="KVI01485">
    <property type="protein sequence ID" value="KVI01485"/>
    <property type="gene ID" value="Ccrd_020243"/>
</dbReference>
<evidence type="ECO:0000313" key="1">
    <source>
        <dbReference type="EMBL" id="KVI01485.1"/>
    </source>
</evidence>
<reference evidence="1 2" key="1">
    <citation type="journal article" date="2016" name="Sci. Rep.">
        <title>The genome sequence of the outbreeding globe artichoke constructed de novo incorporating a phase-aware low-pass sequencing strategy of F1 progeny.</title>
        <authorList>
            <person name="Scaglione D."/>
            <person name="Reyes-Chin-Wo S."/>
            <person name="Acquadro A."/>
            <person name="Froenicke L."/>
            <person name="Portis E."/>
            <person name="Beitel C."/>
            <person name="Tirone M."/>
            <person name="Mauro R."/>
            <person name="Lo Monaco A."/>
            <person name="Mauromicale G."/>
            <person name="Faccioli P."/>
            <person name="Cattivelli L."/>
            <person name="Rieseberg L."/>
            <person name="Michelmore R."/>
            <person name="Lanteri S."/>
        </authorList>
    </citation>
    <scope>NUCLEOTIDE SEQUENCE [LARGE SCALE GENOMIC DNA]</scope>
    <source>
        <strain evidence="1">2C</strain>
    </source>
</reference>
<accession>A0A118K0I9</accession>
<proteinExistence type="predicted"/>
<sequence>MEEIDMISKAATRIVAARSGWYLDSGATVHNVPPKVSGLGFCSLVPYFERIFHDFISSAYSGWDRVESWVIVYSVVWSSHRFGIASFKW</sequence>
<dbReference type="AlphaFoldDB" id="A0A118K0I9"/>